<evidence type="ECO:0000256" key="1">
    <source>
        <dbReference type="SAM" id="MobiDB-lite"/>
    </source>
</evidence>
<reference evidence="2 3" key="1">
    <citation type="journal article" date="2019" name="Commun. Biol.">
        <title>The bagworm genome reveals a unique fibroin gene that provides high tensile strength.</title>
        <authorList>
            <person name="Kono N."/>
            <person name="Nakamura H."/>
            <person name="Ohtoshi R."/>
            <person name="Tomita M."/>
            <person name="Numata K."/>
            <person name="Arakawa K."/>
        </authorList>
    </citation>
    <scope>NUCLEOTIDE SEQUENCE [LARGE SCALE GENOMIC DNA]</scope>
</reference>
<sequence>MYSYRQTGGADMTQGGRSGESCSDFKNETSGVRRAMTGKLYYYYSAGAPSAGLSTPFVWHPSAMAVAGSGGGTLKVFDAPHATTAHSLRIVMYTRAPKRSLFFKTTWDPSALEQRSRRQLRP</sequence>
<feature type="region of interest" description="Disordered" evidence="1">
    <location>
        <begin position="1"/>
        <end position="28"/>
    </location>
</feature>
<comment type="caution">
    <text evidence="2">The sequence shown here is derived from an EMBL/GenBank/DDBJ whole genome shotgun (WGS) entry which is preliminary data.</text>
</comment>
<dbReference type="AlphaFoldDB" id="A0A4C1TA34"/>
<evidence type="ECO:0000313" key="2">
    <source>
        <dbReference type="EMBL" id="GBP11004.1"/>
    </source>
</evidence>
<gene>
    <name evidence="2" type="ORF">EVAR_79684_1</name>
</gene>
<keyword evidence="3" id="KW-1185">Reference proteome</keyword>
<protein>
    <submittedName>
        <fullName evidence="2">Uncharacterized protein</fullName>
    </submittedName>
</protein>
<name>A0A4C1TA34_EUMVA</name>
<accession>A0A4C1TA34</accession>
<organism evidence="2 3">
    <name type="scientific">Eumeta variegata</name>
    <name type="common">Bagworm moth</name>
    <name type="synonym">Eumeta japonica</name>
    <dbReference type="NCBI Taxonomy" id="151549"/>
    <lineage>
        <taxon>Eukaryota</taxon>
        <taxon>Metazoa</taxon>
        <taxon>Ecdysozoa</taxon>
        <taxon>Arthropoda</taxon>
        <taxon>Hexapoda</taxon>
        <taxon>Insecta</taxon>
        <taxon>Pterygota</taxon>
        <taxon>Neoptera</taxon>
        <taxon>Endopterygota</taxon>
        <taxon>Lepidoptera</taxon>
        <taxon>Glossata</taxon>
        <taxon>Ditrysia</taxon>
        <taxon>Tineoidea</taxon>
        <taxon>Psychidae</taxon>
        <taxon>Oiketicinae</taxon>
        <taxon>Eumeta</taxon>
    </lineage>
</organism>
<dbReference type="Proteomes" id="UP000299102">
    <property type="component" value="Unassembled WGS sequence"/>
</dbReference>
<dbReference type="EMBL" id="BGZK01000044">
    <property type="protein sequence ID" value="GBP11004.1"/>
    <property type="molecule type" value="Genomic_DNA"/>
</dbReference>
<evidence type="ECO:0000313" key="3">
    <source>
        <dbReference type="Proteomes" id="UP000299102"/>
    </source>
</evidence>
<proteinExistence type="predicted"/>